<keyword evidence="2" id="KW-1185">Reference proteome</keyword>
<gene>
    <name evidence="1" type="ORF">GMARGA_LOCUS7378</name>
</gene>
<dbReference type="EMBL" id="CAJVQB010003556">
    <property type="protein sequence ID" value="CAG8611472.1"/>
    <property type="molecule type" value="Genomic_DNA"/>
</dbReference>
<comment type="caution">
    <text evidence="1">The sequence shown here is derived from an EMBL/GenBank/DDBJ whole genome shotgun (WGS) entry which is preliminary data.</text>
</comment>
<organism evidence="1 2">
    <name type="scientific">Gigaspora margarita</name>
    <dbReference type="NCBI Taxonomy" id="4874"/>
    <lineage>
        <taxon>Eukaryota</taxon>
        <taxon>Fungi</taxon>
        <taxon>Fungi incertae sedis</taxon>
        <taxon>Mucoromycota</taxon>
        <taxon>Glomeromycotina</taxon>
        <taxon>Glomeromycetes</taxon>
        <taxon>Diversisporales</taxon>
        <taxon>Gigasporaceae</taxon>
        <taxon>Gigaspora</taxon>
    </lineage>
</organism>
<reference evidence="1 2" key="1">
    <citation type="submission" date="2021-06" db="EMBL/GenBank/DDBJ databases">
        <authorList>
            <person name="Kallberg Y."/>
            <person name="Tangrot J."/>
            <person name="Rosling A."/>
        </authorList>
    </citation>
    <scope>NUCLEOTIDE SEQUENCE [LARGE SCALE GENOMIC DNA]</scope>
    <source>
        <strain evidence="1 2">120-4 pot B 10/14</strain>
    </source>
</reference>
<name>A0ABN7ULT2_GIGMA</name>
<evidence type="ECO:0000313" key="1">
    <source>
        <dbReference type="EMBL" id="CAG8611472.1"/>
    </source>
</evidence>
<accession>A0ABN7ULT2</accession>
<dbReference type="Proteomes" id="UP000789901">
    <property type="component" value="Unassembled WGS sequence"/>
</dbReference>
<evidence type="ECO:0000313" key="2">
    <source>
        <dbReference type="Proteomes" id="UP000789901"/>
    </source>
</evidence>
<proteinExistence type="predicted"/>
<sequence length="171" mass="20189">MKFGPDVQITRRCFENILKIYVSIDQQIQGFNVDIPLGMSRTPFQEICDIFKTYCNTKNFFLPSHLDIVTQCINVEILIPLFKYYLPKLFNVEMTFVMPKQIIEVADNANHNTDIIQKSSTKKKENKLILEEWKQVLYNISISDESRSDVFQDYFREFIAKLPTSEFVIRK</sequence>
<protein>
    <submittedName>
        <fullName evidence="1">33199_t:CDS:1</fullName>
    </submittedName>
</protein>